<dbReference type="Pfam" id="PF24837">
    <property type="entry name" value="AMIN-like"/>
    <property type="match status" value="1"/>
</dbReference>
<feature type="domain" description="AMIN-like" evidence="2">
    <location>
        <begin position="111"/>
        <end position="235"/>
    </location>
</feature>
<gene>
    <name evidence="3" type="ORF">ACFSJG_05570</name>
</gene>
<keyword evidence="4" id="KW-1185">Reference proteome</keyword>
<name>A0ABW4P3T5_9NOCA</name>
<dbReference type="EMBL" id="JBHUFB010000007">
    <property type="protein sequence ID" value="MFD1811675.1"/>
    <property type="molecule type" value="Genomic_DNA"/>
</dbReference>
<dbReference type="RefSeq" id="WP_378484204.1">
    <property type="nucleotide sequence ID" value="NZ_JBHUFB010000007.1"/>
</dbReference>
<proteinExistence type="predicted"/>
<evidence type="ECO:0000259" key="2">
    <source>
        <dbReference type="Pfam" id="PF24837"/>
    </source>
</evidence>
<organism evidence="3 4">
    <name type="scientific">Rhodococcus gannanensis</name>
    <dbReference type="NCBI Taxonomy" id="1960308"/>
    <lineage>
        <taxon>Bacteria</taxon>
        <taxon>Bacillati</taxon>
        <taxon>Actinomycetota</taxon>
        <taxon>Actinomycetes</taxon>
        <taxon>Mycobacteriales</taxon>
        <taxon>Nocardiaceae</taxon>
        <taxon>Rhodococcus</taxon>
    </lineage>
</organism>
<accession>A0ABW4P3T5</accession>
<reference evidence="4" key="1">
    <citation type="journal article" date="2019" name="Int. J. Syst. Evol. Microbiol.">
        <title>The Global Catalogue of Microorganisms (GCM) 10K type strain sequencing project: providing services to taxonomists for standard genome sequencing and annotation.</title>
        <authorList>
            <consortium name="The Broad Institute Genomics Platform"/>
            <consortium name="The Broad Institute Genome Sequencing Center for Infectious Disease"/>
            <person name="Wu L."/>
            <person name="Ma J."/>
        </authorList>
    </citation>
    <scope>NUCLEOTIDE SEQUENCE [LARGE SCALE GENOMIC DNA]</scope>
    <source>
        <strain evidence="4">DT72</strain>
    </source>
</reference>
<dbReference type="InterPro" id="IPR056303">
    <property type="entry name" value="AMIN-like"/>
</dbReference>
<protein>
    <recommendedName>
        <fullName evidence="2">AMIN-like domain-containing protein</fullName>
    </recommendedName>
</protein>
<feature type="region of interest" description="Disordered" evidence="1">
    <location>
        <begin position="33"/>
        <end position="87"/>
    </location>
</feature>
<dbReference type="Proteomes" id="UP001597286">
    <property type="component" value="Unassembled WGS sequence"/>
</dbReference>
<feature type="compositionally biased region" description="Low complexity" evidence="1">
    <location>
        <begin position="66"/>
        <end position="84"/>
    </location>
</feature>
<feature type="compositionally biased region" description="Low complexity" evidence="1">
    <location>
        <begin position="41"/>
        <end position="59"/>
    </location>
</feature>
<evidence type="ECO:0000256" key="1">
    <source>
        <dbReference type="SAM" id="MobiDB-lite"/>
    </source>
</evidence>
<sequence length="236" mass="24261">MSGRNLRLWTAITAATLLVPIGCGFDADGAVARSATESDTGDPTTDDPAPSTPSTTRDAPTPPPTTSREAPTTRSRTTTRNPATFELPVLPTGLPVVANGVAPPTEGAALAVTDVLVESRAGVVRVTYVFTGNGMPGWNVRYVDSAVLDGSGDTLDVPGESVLEVSLSGVGYPFDTGIAPYGGPNPRPGTGFVTEVHLMPAFEGRTQSVVGLANEPRPAAVTTAVDPVRVVVEIQP</sequence>
<evidence type="ECO:0000313" key="3">
    <source>
        <dbReference type="EMBL" id="MFD1811675.1"/>
    </source>
</evidence>
<evidence type="ECO:0000313" key="4">
    <source>
        <dbReference type="Proteomes" id="UP001597286"/>
    </source>
</evidence>
<comment type="caution">
    <text evidence="3">The sequence shown here is derived from an EMBL/GenBank/DDBJ whole genome shotgun (WGS) entry which is preliminary data.</text>
</comment>